<dbReference type="Pfam" id="PF12706">
    <property type="entry name" value="Lactamase_B_2"/>
    <property type="match status" value="1"/>
</dbReference>
<dbReference type="OrthoDB" id="9800940at2"/>
<comment type="caution">
    <text evidence="2">The sequence shown here is derived from an EMBL/GenBank/DDBJ whole genome shotgun (WGS) entry which is preliminary data.</text>
</comment>
<dbReference type="Gene3D" id="3.60.15.10">
    <property type="entry name" value="Ribonuclease Z/Hydroxyacylglutathione hydrolase-like"/>
    <property type="match status" value="1"/>
</dbReference>
<evidence type="ECO:0000313" key="2">
    <source>
        <dbReference type="EMBL" id="TWT49327.1"/>
    </source>
</evidence>
<dbReference type="AlphaFoldDB" id="A0A5C5WFL6"/>
<name>A0A5C5WFL6_9BACT</name>
<evidence type="ECO:0000313" key="3">
    <source>
        <dbReference type="Proteomes" id="UP000316598"/>
    </source>
</evidence>
<dbReference type="Proteomes" id="UP000316598">
    <property type="component" value="Unassembled WGS sequence"/>
</dbReference>
<dbReference type="SUPFAM" id="SSF56281">
    <property type="entry name" value="Metallo-hydrolase/oxidoreductase"/>
    <property type="match status" value="1"/>
</dbReference>
<protein>
    <submittedName>
        <fullName evidence="2">Ribonuclease Z</fullName>
    </submittedName>
</protein>
<dbReference type="PANTHER" id="PTHR46018:SF2">
    <property type="entry name" value="ZINC PHOSPHODIESTERASE ELAC PROTEIN 1"/>
    <property type="match status" value="1"/>
</dbReference>
<evidence type="ECO:0000259" key="1">
    <source>
        <dbReference type="Pfam" id="PF12706"/>
    </source>
</evidence>
<proteinExistence type="predicted"/>
<dbReference type="InterPro" id="IPR001279">
    <property type="entry name" value="Metallo-B-lactamas"/>
</dbReference>
<feature type="domain" description="Metallo-beta-lactamase" evidence="1">
    <location>
        <begin position="45"/>
        <end position="216"/>
    </location>
</feature>
<dbReference type="RefSeq" id="WP_146516860.1">
    <property type="nucleotide sequence ID" value="NZ_SJPI01000003.1"/>
</dbReference>
<dbReference type="PANTHER" id="PTHR46018">
    <property type="entry name" value="ZINC PHOSPHODIESTERASE ELAC PROTEIN 1"/>
    <property type="match status" value="1"/>
</dbReference>
<organism evidence="2 3">
    <name type="scientific">Rubripirellula amarantea</name>
    <dbReference type="NCBI Taxonomy" id="2527999"/>
    <lineage>
        <taxon>Bacteria</taxon>
        <taxon>Pseudomonadati</taxon>
        <taxon>Planctomycetota</taxon>
        <taxon>Planctomycetia</taxon>
        <taxon>Pirellulales</taxon>
        <taxon>Pirellulaceae</taxon>
        <taxon>Rubripirellula</taxon>
    </lineage>
</organism>
<dbReference type="GO" id="GO:0042781">
    <property type="term" value="F:3'-tRNA processing endoribonuclease activity"/>
    <property type="evidence" value="ECO:0007669"/>
    <property type="project" value="TreeGrafter"/>
</dbReference>
<dbReference type="EMBL" id="SJPI01000003">
    <property type="protein sequence ID" value="TWT49327.1"/>
    <property type="molecule type" value="Genomic_DNA"/>
</dbReference>
<dbReference type="InterPro" id="IPR036866">
    <property type="entry name" value="RibonucZ/Hydroxyglut_hydro"/>
</dbReference>
<gene>
    <name evidence="2" type="ORF">Pla22_45220</name>
</gene>
<sequence>MQIHCLGTVGYHPNDTRHTSCYFLPKSGILLDGGSGMFRLRKHIETESLDILLSHAHLDHILGLTFLLDVLHESSVKKIRIWGEATKLQAVQDHLFHPLIFPMPLECEWNPIDDLESFTINDAEITFRHQEHPGGSIAYRIDWQSPRKRLVYATDTTGDLSDEHAHWSQDADLLMHECYFRDEASHWALRTGHCWTSRVAQVAAKSKPKQLLLTHINPIETRDDPIDIASIRRQIECKAILAEDEMLVEF</sequence>
<accession>A0A5C5WFL6</accession>
<keyword evidence="3" id="KW-1185">Reference proteome</keyword>
<reference evidence="2 3" key="1">
    <citation type="submission" date="2019-02" db="EMBL/GenBank/DDBJ databases">
        <title>Deep-cultivation of Planctomycetes and their phenomic and genomic characterization uncovers novel biology.</title>
        <authorList>
            <person name="Wiegand S."/>
            <person name="Jogler M."/>
            <person name="Boedeker C."/>
            <person name="Pinto D."/>
            <person name="Vollmers J."/>
            <person name="Rivas-Marin E."/>
            <person name="Kohn T."/>
            <person name="Peeters S.H."/>
            <person name="Heuer A."/>
            <person name="Rast P."/>
            <person name="Oberbeckmann S."/>
            <person name="Bunk B."/>
            <person name="Jeske O."/>
            <person name="Meyerdierks A."/>
            <person name="Storesund J.E."/>
            <person name="Kallscheuer N."/>
            <person name="Luecker S."/>
            <person name="Lage O.M."/>
            <person name="Pohl T."/>
            <person name="Merkel B.J."/>
            <person name="Hornburger P."/>
            <person name="Mueller R.-W."/>
            <person name="Bruemmer F."/>
            <person name="Labrenz M."/>
            <person name="Spormann A.M."/>
            <person name="Op Den Camp H."/>
            <person name="Overmann J."/>
            <person name="Amann R."/>
            <person name="Jetten M.S.M."/>
            <person name="Mascher T."/>
            <person name="Medema M.H."/>
            <person name="Devos D.P."/>
            <person name="Kaster A.-K."/>
            <person name="Ovreas L."/>
            <person name="Rohde M."/>
            <person name="Galperin M.Y."/>
            <person name="Jogler C."/>
        </authorList>
    </citation>
    <scope>NUCLEOTIDE SEQUENCE [LARGE SCALE GENOMIC DNA]</scope>
    <source>
        <strain evidence="2 3">Pla22</strain>
    </source>
</reference>